<feature type="compositionally biased region" description="Polar residues" evidence="1">
    <location>
        <begin position="154"/>
        <end position="172"/>
    </location>
</feature>
<sequence length="202" mass="22914">MSRPPLRPEIPPRNSFASTAQLQTSSSQNIPYYQERIRFDSQELICFPSTSSANQSSPQNVDSQASLHSKGKEILQDRQDPEDDVISINKLLSQIQEFQKTSKNNEGTSRRKKKIIKKKKKSNDTKEKLDDTINKALERILARKEDSKEKEIQEYSQSNKMPEPENSSQGTNDDNRDDEQDGCNNSGSGMSFSSTTEHNLNT</sequence>
<dbReference type="Proteomes" id="UP001604336">
    <property type="component" value="Unassembled WGS sequence"/>
</dbReference>
<feature type="compositionally biased region" description="Polar residues" evidence="1">
    <location>
        <begin position="97"/>
        <end position="107"/>
    </location>
</feature>
<accession>A0ABD1W1E2</accession>
<feature type="compositionally biased region" description="Polar residues" evidence="1">
    <location>
        <begin position="49"/>
        <end position="67"/>
    </location>
</feature>
<evidence type="ECO:0000256" key="1">
    <source>
        <dbReference type="SAM" id="MobiDB-lite"/>
    </source>
</evidence>
<gene>
    <name evidence="2" type="ORF">Adt_04424</name>
</gene>
<feature type="compositionally biased region" description="Polar residues" evidence="1">
    <location>
        <begin position="182"/>
        <end position="202"/>
    </location>
</feature>
<organism evidence="2 3">
    <name type="scientific">Abeliophyllum distichum</name>
    <dbReference type="NCBI Taxonomy" id="126358"/>
    <lineage>
        <taxon>Eukaryota</taxon>
        <taxon>Viridiplantae</taxon>
        <taxon>Streptophyta</taxon>
        <taxon>Embryophyta</taxon>
        <taxon>Tracheophyta</taxon>
        <taxon>Spermatophyta</taxon>
        <taxon>Magnoliopsida</taxon>
        <taxon>eudicotyledons</taxon>
        <taxon>Gunneridae</taxon>
        <taxon>Pentapetalae</taxon>
        <taxon>asterids</taxon>
        <taxon>lamiids</taxon>
        <taxon>Lamiales</taxon>
        <taxon>Oleaceae</taxon>
        <taxon>Forsythieae</taxon>
        <taxon>Abeliophyllum</taxon>
    </lineage>
</organism>
<evidence type="ECO:0000313" key="3">
    <source>
        <dbReference type="Proteomes" id="UP001604336"/>
    </source>
</evidence>
<feature type="compositionally biased region" description="Basic residues" evidence="1">
    <location>
        <begin position="110"/>
        <end position="121"/>
    </location>
</feature>
<feature type="region of interest" description="Disordered" evidence="1">
    <location>
        <begin position="97"/>
        <end position="202"/>
    </location>
</feature>
<feature type="compositionally biased region" description="Pro residues" evidence="1">
    <location>
        <begin position="1"/>
        <end position="11"/>
    </location>
</feature>
<proteinExistence type="predicted"/>
<comment type="caution">
    <text evidence="2">The sequence shown here is derived from an EMBL/GenBank/DDBJ whole genome shotgun (WGS) entry which is preliminary data.</text>
</comment>
<feature type="compositionally biased region" description="Low complexity" evidence="1">
    <location>
        <begin position="15"/>
        <end position="28"/>
    </location>
</feature>
<feature type="compositionally biased region" description="Basic and acidic residues" evidence="1">
    <location>
        <begin position="122"/>
        <end position="153"/>
    </location>
</feature>
<protein>
    <submittedName>
        <fullName evidence="2">Uncharacterized protein</fullName>
    </submittedName>
</protein>
<evidence type="ECO:0000313" key="2">
    <source>
        <dbReference type="EMBL" id="KAL2543446.1"/>
    </source>
</evidence>
<dbReference type="EMBL" id="JBFOLK010000001">
    <property type="protein sequence ID" value="KAL2543446.1"/>
    <property type="molecule type" value="Genomic_DNA"/>
</dbReference>
<feature type="region of interest" description="Disordered" evidence="1">
    <location>
        <begin position="49"/>
        <end position="82"/>
    </location>
</feature>
<name>A0ABD1W1E2_9LAMI</name>
<dbReference type="AlphaFoldDB" id="A0ABD1W1E2"/>
<feature type="region of interest" description="Disordered" evidence="1">
    <location>
        <begin position="1"/>
        <end position="31"/>
    </location>
</feature>
<keyword evidence="3" id="KW-1185">Reference proteome</keyword>
<feature type="compositionally biased region" description="Basic and acidic residues" evidence="1">
    <location>
        <begin position="70"/>
        <end position="79"/>
    </location>
</feature>
<reference evidence="3" key="1">
    <citation type="submission" date="2024-07" db="EMBL/GenBank/DDBJ databases">
        <title>Two chromosome-level genome assemblies of Korean endemic species Abeliophyllum distichum and Forsythia ovata (Oleaceae).</title>
        <authorList>
            <person name="Jang H."/>
        </authorList>
    </citation>
    <scope>NUCLEOTIDE SEQUENCE [LARGE SCALE GENOMIC DNA]</scope>
</reference>